<dbReference type="EMBL" id="JAVHJO010000017">
    <property type="protein sequence ID" value="KAK6525246.1"/>
    <property type="molecule type" value="Genomic_DNA"/>
</dbReference>
<dbReference type="Proteomes" id="UP001365542">
    <property type="component" value="Unassembled WGS sequence"/>
</dbReference>
<feature type="transmembrane region" description="Helical" evidence="1">
    <location>
        <begin position="183"/>
        <end position="206"/>
    </location>
</feature>
<keyword evidence="1" id="KW-0812">Transmembrane</keyword>
<evidence type="ECO:0000313" key="3">
    <source>
        <dbReference type="EMBL" id="KAK6525246.1"/>
    </source>
</evidence>
<feature type="transmembrane region" description="Helical" evidence="1">
    <location>
        <begin position="145"/>
        <end position="171"/>
    </location>
</feature>
<keyword evidence="4" id="KW-1185">Reference proteome</keyword>
<keyword evidence="1" id="KW-1133">Transmembrane helix</keyword>
<gene>
    <name evidence="3" type="ORF">TWF694_005392</name>
</gene>
<reference evidence="3 4" key="1">
    <citation type="submission" date="2019-10" db="EMBL/GenBank/DDBJ databases">
        <authorList>
            <person name="Palmer J.M."/>
        </authorList>
    </citation>
    <scope>NUCLEOTIDE SEQUENCE [LARGE SCALE GENOMIC DNA]</scope>
    <source>
        <strain evidence="3 4">TWF694</strain>
    </source>
</reference>
<comment type="caution">
    <text evidence="3">The sequence shown here is derived from an EMBL/GenBank/DDBJ whole genome shotgun (WGS) entry which is preliminary data.</text>
</comment>
<sequence length="216" mass="22980">MKFSNILAATFGLFTFAAALPAPAALGDTGLDVLEKRSLIERAPASFDLTERGATVDLVADVQVCIDAVVEINKKYTAKKSYTSGSCKAWAVEVIAKIQILIDVITAYPKDCTYPSIDVCVNIFVQLFVCIFVQLKVFLDVGGLIAGLLLTVDLLLAFLLGLVGDLLNIIVSLCLLIEVKIKVGICGLILSGCQGLLSGLYINVLVKLLVQAGISL</sequence>
<organism evidence="3 4">
    <name type="scientific">Orbilia ellipsospora</name>
    <dbReference type="NCBI Taxonomy" id="2528407"/>
    <lineage>
        <taxon>Eukaryota</taxon>
        <taxon>Fungi</taxon>
        <taxon>Dikarya</taxon>
        <taxon>Ascomycota</taxon>
        <taxon>Pezizomycotina</taxon>
        <taxon>Orbiliomycetes</taxon>
        <taxon>Orbiliales</taxon>
        <taxon>Orbiliaceae</taxon>
        <taxon>Orbilia</taxon>
    </lineage>
</organism>
<dbReference type="AlphaFoldDB" id="A0AAV9WSY9"/>
<protein>
    <submittedName>
        <fullName evidence="3">Uncharacterized protein</fullName>
    </submittedName>
</protein>
<feature type="signal peptide" evidence="2">
    <location>
        <begin position="1"/>
        <end position="19"/>
    </location>
</feature>
<evidence type="ECO:0000256" key="1">
    <source>
        <dbReference type="SAM" id="Phobius"/>
    </source>
</evidence>
<keyword evidence="1" id="KW-0472">Membrane</keyword>
<keyword evidence="2" id="KW-0732">Signal</keyword>
<accession>A0AAV9WSY9</accession>
<feature type="chain" id="PRO_5043552907" evidence="2">
    <location>
        <begin position="20"/>
        <end position="216"/>
    </location>
</feature>
<feature type="transmembrane region" description="Helical" evidence="1">
    <location>
        <begin position="120"/>
        <end position="139"/>
    </location>
</feature>
<evidence type="ECO:0000256" key="2">
    <source>
        <dbReference type="SAM" id="SignalP"/>
    </source>
</evidence>
<name>A0AAV9WSY9_9PEZI</name>
<evidence type="ECO:0000313" key="4">
    <source>
        <dbReference type="Proteomes" id="UP001365542"/>
    </source>
</evidence>
<proteinExistence type="predicted"/>